<dbReference type="Proteomes" id="UP001596222">
    <property type="component" value="Unassembled WGS sequence"/>
</dbReference>
<comment type="caution">
    <text evidence="1">The sequence shown here is derived from an EMBL/GenBank/DDBJ whole genome shotgun (WGS) entry which is preliminary data.</text>
</comment>
<keyword evidence="2" id="KW-1185">Reference proteome</keyword>
<dbReference type="EMBL" id="JBHSKJ010000006">
    <property type="protein sequence ID" value="MFC5145523.1"/>
    <property type="molecule type" value="Genomic_DNA"/>
</dbReference>
<protein>
    <recommendedName>
        <fullName evidence="3">Beta-lactamase-related domain-containing protein</fullName>
    </recommendedName>
</protein>
<dbReference type="RefSeq" id="WP_382040480.1">
    <property type="nucleotide sequence ID" value="NZ_JBHSKJ010000006.1"/>
</dbReference>
<name>A0ABV9ZVU7_9ACTN</name>
<evidence type="ECO:0008006" key="3">
    <source>
        <dbReference type="Google" id="ProtNLM"/>
    </source>
</evidence>
<sequence>MRTELPGGTVVWGKTGSRPGCTNGVFVTRDLSRRVVYSLNYNNPPGSSELKYVLGIAEAAFSKPRK</sequence>
<proteinExistence type="predicted"/>
<reference evidence="2" key="1">
    <citation type="journal article" date="2019" name="Int. J. Syst. Evol. Microbiol.">
        <title>The Global Catalogue of Microorganisms (GCM) 10K type strain sequencing project: providing services to taxonomists for standard genome sequencing and annotation.</title>
        <authorList>
            <consortium name="The Broad Institute Genomics Platform"/>
            <consortium name="The Broad Institute Genome Sequencing Center for Infectious Disease"/>
            <person name="Wu L."/>
            <person name="Ma J."/>
        </authorList>
    </citation>
    <scope>NUCLEOTIDE SEQUENCE [LARGE SCALE GENOMIC DNA]</scope>
    <source>
        <strain evidence="2">CGMCC 4.1641</strain>
    </source>
</reference>
<organism evidence="1 2">
    <name type="scientific">Streptomyces aureoversilis</name>
    <dbReference type="NCBI Taxonomy" id="67277"/>
    <lineage>
        <taxon>Bacteria</taxon>
        <taxon>Bacillati</taxon>
        <taxon>Actinomycetota</taxon>
        <taxon>Actinomycetes</taxon>
        <taxon>Kitasatosporales</taxon>
        <taxon>Streptomycetaceae</taxon>
        <taxon>Streptomyces</taxon>
    </lineage>
</organism>
<gene>
    <name evidence="1" type="ORF">ACFPP6_12725</name>
</gene>
<accession>A0ABV9ZVU7</accession>
<evidence type="ECO:0000313" key="2">
    <source>
        <dbReference type="Proteomes" id="UP001596222"/>
    </source>
</evidence>
<evidence type="ECO:0000313" key="1">
    <source>
        <dbReference type="EMBL" id="MFC5145523.1"/>
    </source>
</evidence>